<reference evidence="1 2" key="1">
    <citation type="journal article" date="2024" name="IMA Fungus">
        <title>IMA Genome - F19 : A genome assembly and annotation guide to empower mycologists, including annotated draft genome sequences of Ceratocystis pirilliformis, Diaporthe australafricana, Fusarium ophioides, Paecilomyces lecythidis, and Sporothrix stenoceras.</title>
        <authorList>
            <person name="Aylward J."/>
            <person name="Wilson A.M."/>
            <person name="Visagie C.M."/>
            <person name="Spraker J."/>
            <person name="Barnes I."/>
            <person name="Buitendag C."/>
            <person name="Ceriani C."/>
            <person name="Del Mar Angel L."/>
            <person name="du Plessis D."/>
            <person name="Fuchs T."/>
            <person name="Gasser K."/>
            <person name="Kramer D."/>
            <person name="Li W."/>
            <person name="Munsamy K."/>
            <person name="Piso A."/>
            <person name="Price J.L."/>
            <person name="Sonnekus B."/>
            <person name="Thomas C."/>
            <person name="van der Nest A."/>
            <person name="van Dijk A."/>
            <person name="van Heerden A."/>
            <person name="van Vuuren N."/>
            <person name="Yilmaz N."/>
            <person name="Duong T.A."/>
            <person name="van der Merwe N.A."/>
            <person name="Wingfield M.J."/>
            <person name="Wingfield B.D."/>
        </authorList>
    </citation>
    <scope>NUCLEOTIDE SEQUENCE [LARGE SCALE GENOMIC DNA]</scope>
    <source>
        <strain evidence="1 2">CMW 18300</strain>
    </source>
</reference>
<evidence type="ECO:0000313" key="1">
    <source>
        <dbReference type="EMBL" id="KAL1866692.1"/>
    </source>
</evidence>
<name>A0ABR3WT99_9PEZI</name>
<accession>A0ABR3WT99</accession>
<gene>
    <name evidence="1" type="ORF">Daus18300_006636</name>
</gene>
<organism evidence="1 2">
    <name type="scientific">Diaporthe australafricana</name>
    <dbReference type="NCBI Taxonomy" id="127596"/>
    <lineage>
        <taxon>Eukaryota</taxon>
        <taxon>Fungi</taxon>
        <taxon>Dikarya</taxon>
        <taxon>Ascomycota</taxon>
        <taxon>Pezizomycotina</taxon>
        <taxon>Sordariomycetes</taxon>
        <taxon>Sordariomycetidae</taxon>
        <taxon>Diaporthales</taxon>
        <taxon>Diaporthaceae</taxon>
        <taxon>Diaporthe</taxon>
    </lineage>
</organism>
<proteinExistence type="predicted"/>
<sequence>MGFSYTLISLSQQDENNKTLQTPGAPYLNNTLQDCEVGTIQVYPGRKDTSMKSANSWTWGDTYAAANVSCTIPGPAFPVKASFQVQYLLASGILRNFLSLDNRTDSSQWWGSTILDRTWYSLTEFLGSEYVPEDGNQPAIRYDSGDFTLFHNSTSDSNVSSADFFYITGKFYAENSLIYMVVNENNWKPILVSQMNDTGLGTAIDGFAKAFYSSILLDLGSASPLTDEGSITYLLSQRNVSVLGVPTTKAVATFKDEMAALNSTAAQLSLQYVCSVPKQKDRFTMVVSIMIADLVLLSAFWQCLNWAATKWLSVQTPDWNYCPGCERHANHLKFGSSPKLDEESVQLVPGRPDDVRMHNW</sequence>
<dbReference type="EMBL" id="JAWRVE010000054">
    <property type="protein sequence ID" value="KAL1866692.1"/>
    <property type="molecule type" value="Genomic_DNA"/>
</dbReference>
<dbReference type="Proteomes" id="UP001583177">
    <property type="component" value="Unassembled WGS sequence"/>
</dbReference>
<evidence type="ECO:0008006" key="3">
    <source>
        <dbReference type="Google" id="ProtNLM"/>
    </source>
</evidence>
<protein>
    <recommendedName>
        <fullName evidence="3">Transmembrane protein</fullName>
    </recommendedName>
</protein>
<evidence type="ECO:0000313" key="2">
    <source>
        <dbReference type="Proteomes" id="UP001583177"/>
    </source>
</evidence>
<comment type="caution">
    <text evidence="1">The sequence shown here is derived from an EMBL/GenBank/DDBJ whole genome shotgun (WGS) entry which is preliminary data.</text>
</comment>
<keyword evidence="2" id="KW-1185">Reference proteome</keyword>